<dbReference type="PROSITE" id="PS00012">
    <property type="entry name" value="PHOSPHOPANTETHEINE"/>
    <property type="match status" value="1"/>
</dbReference>
<dbReference type="InterPro" id="IPR009081">
    <property type="entry name" value="PP-bd_ACP"/>
</dbReference>
<dbReference type="OrthoDB" id="429813at2759"/>
<dbReference type="PROSITE" id="PS50075">
    <property type="entry name" value="CARRIER"/>
    <property type="match status" value="1"/>
</dbReference>
<dbReference type="Pfam" id="PF00501">
    <property type="entry name" value="AMP-binding"/>
    <property type="match status" value="1"/>
</dbReference>
<feature type="domain" description="Carrier" evidence="3">
    <location>
        <begin position="546"/>
        <end position="628"/>
    </location>
</feature>
<dbReference type="InterPro" id="IPR006162">
    <property type="entry name" value="Ppantetheine_attach_site"/>
</dbReference>
<protein>
    <submittedName>
        <fullName evidence="4">Acetyl-CoA synthetase-like protein</fullName>
    </submittedName>
</protein>
<dbReference type="Pfam" id="PF23562">
    <property type="entry name" value="AMP-binding_C_3"/>
    <property type="match status" value="1"/>
</dbReference>
<name>A0A9P4HPH9_9PEZI</name>
<accession>A0A9P4HPH9</accession>
<dbReference type="InterPro" id="IPR036291">
    <property type="entry name" value="NAD(P)-bd_dom_sf"/>
</dbReference>
<evidence type="ECO:0000313" key="5">
    <source>
        <dbReference type="Proteomes" id="UP000799776"/>
    </source>
</evidence>
<comment type="caution">
    <text evidence="4">The sequence shown here is derived from an EMBL/GenBank/DDBJ whole genome shotgun (WGS) entry which is preliminary data.</text>
</comment>
<dbReference type="SUPFAM" id="SSF56801">
    <property type="entry name" value="Acetyl-CoA synthetase-like"/>
    <property type="match status" value="1"/>
</dbReference>
<organism evidence="4 5">
    <name type="scientific">Saccharata proteae CBS 121410</name>
    <dbReference type="NCBI Taxonomy" id="1314787"/>
    <lineage>
        <taxon>Eukaryota</taxon>
        <taxon>Fungi</taxon>
        <taxon>Dikarya</taxon>
        <taxon>Ascomycota</taxon>
        <taxon>Pezizomycotina</taxon>
        <taxon>Dothideomycetes</taxon>
        <taxon>Dothideomycetes incertae sedis</taxon>
        <taxon>Botryosphaeriales</taxon>
        <taxon>Saccharataceae</taxon>
        <taxon>Saccharata</taxon>
    </lineage>
</organism>
<dbReference type="Pfam" id="PF00550">
    <property type="entry name" value="PP-binding"/>
    <property type="match status" value="1"/>
</dbReference>
<dbReference type="Pfam" id="PF07993">
    <property type="entry name" value="NAD_binding_4"/>
    <property type="match status" value="1"/>
</dbReference>
<dbReference type="Gene3D" id="3.40.50.12780">
    <property type="entry name" value="N-terminal domain of ligase-like"/>
    <property type="match status" value="1"/>
</dbReference>
<gene>
    <name evidence="4" type="ORF">K490DRAFT_75109</name>
</gene>
<dbReference type="Gene3D" id="1.10.1200.10">
    <property type="entry name" value="ACP-like"/>
    <property type="match status" value="1"/>
</dbReference>
<keyword evidence="2" id="KW-0597">Phosphoprotein</keyword>
<evidence type="ECO:0000256" key="2">
    <source>
        <dbReference type="ARBA" id="ARBA00022553"/>
    </source>
</evidence>
<proteinExistence type="predicted"/>
<keyword evidence="1" id="KW-0596">Phosphopantetheine</keyword>
<reference evidence="4" key="1">
    <citation type="journal article" date="2020" name="Stud. Mycol.">
        <title>101 Dothideomycetes genomes: a test case for predicting lifestyles and emergence of pathogens.</title>
        <authorList>
            <person name="Haridas S."/>
            <person name="Albert R."/>
            <person name="Binder M."/>
            <person name="Bloem J."/>
            <person name="Labutti K."/>
            <person name="Salamov A."/>
            <person name="Andreopoulos B."/>
            <person name="Baker S."/>
            <person name="Barry K."/>
            <person name="Bills G."/>
            <person name="Bluhm B."/>
            <person name="Cannon C."/>
            <person name="Castanera R."/>
            <person name="Culley D."/>
            <person name="Daum C."/>
            <person name="Ezra D."/>
            <person name="Gonzalez J."/>
            <person name="Henrissat B."/>
            <person name="Kuo A."/>
            <person name="Liang C."/>
            <person name="Lipzen A."/>
            <person name="Lutzoni F."/>
            <person name="Magnuson J."/>
            <person name="Mondo S."/>
            <person name="Nolan M."/>
            <person name="Ohm R."/>
            <person name="Pangilinan J."/>
            <person name="Park H.-J."/>
            <person name="Ramirez L."/>
            <person name="Alfaro M."/>
            <person name="Sun H."/>
            <person name="Tritt A."/>
            <person name="Yoshinaga Y."/>
            <person name="Zwiers L.-H."/>
            <person name="Turgeon B."/>
            <person name="Goodwin S."/>
            <person name="Spatafora J."/>
            <person name="Crous P."/>
            <person name="Grigoriev I."/>
        </authorList>
    </citation>
    <scope>NUCLEOTIDE SEQUENCE</scope>
    <source>
        <strain evidence="4">CBS 121410</strain>
    </source>
</reference>
<dbReference type="AlphaFoldDB" id="A0A9P4HPH9"/>
<evidence type="ECO:0000313" key="4">
    <source>
        <dbReference type="EMBL" id="KAF2085480.1"/>
    </source>
</evidence>
<dbReference type="SUPFAM" id="SSF51735">
    <property type="entry name" value="NAD(P)-binding Rossmann-fold domains"/>
    <property type="match status" value="1"/>
</dbReference>
<dbReference type="InterPro" id="IPR042099">
    <property type="entry name" value="ANL_N_sf"/>
</dbReference>
<dbReference type="InterPro" id="IPR020845">
    <property type="entry name" value="AMP-binding_CS"/>
</dbReference>
<dbReference type="Proteomes" id="UP000799776">
    <property type="component" value="Unassembled WGS sequence"/>
</dbReference>
<dbReference type="PROSITE" id="PS00455">
    <property type="entry name" value="AMP_BINDING"/>
    <property type="match status" value="1"/>
</dbReference>
<dbReference type="EMBL" id="ML978730">
    <property type="protein sequence ID" value="KAF2085480.1"/>
    <property type="molecule type" value="Genomic_DNA"/>
</dbReference>
<dbReference type="InterPro" id="IPR000873">
    <property type="entry name" value="AMP-dep_synth/lig_dom"/>
</dbReference>
<dbReference type="SUPFAM" id="SSF47336">
    <property type="entry name" value="ACP-like"/>
    <property type="match status" value="1"/>
</dbReference>
<sequence length="1032" mass="115023">MSDYGHRLIVPLIDQKARETPDAVYCQIPTGSDFKSGMRHVTWAQFARAIDQASWWLEEQLGKSDGSFPTISFIGLNSPLYFILAAASIKTGYKILFNAPRNSVEAQLYLFDQTDCKALLRGPKSQVQGILAARDIRCITTPSLDDLLGAENVKHYPYTKTYEEAKNDPTIVLHSSGSTGPPKPIVIRNGAMTTMDAHHMLPDEHGYRDACKAAEGSTVFIPMPCFHAAGVMWIFFIATFFDVQVIFAPIGSPLNVSVVDQALDTLQFDWMFLPPSICEDISREESMLPKLKKLRYVIFSGGPLSQELGDVLHKYTRVVNLLGSTEEAIPPYNFVTLEDWNYLLIPESMKGVDMRPREDGLHEMYIVRDPSTDPFHSTFYTFPNDKEYATKDLFARHPTKPYLWQHRARSDDVLVLSNGEKVVPIPMEAEISKCPQVSGALVVGHARFETAALIEMDTSAQQIPNAEKLAAVADYIERANDAAPGHARISRDRIIFTSPDKPMLRAGKGTILRKATLTLYESEIEDLYAGRASLELSGLPLQVEGADVTITEKALRELLKGLTNKDFQPEQDFFATGLDSLQVLNVVRQLKAQLSQEKAHISPNMVSLSLIYSNSTVSKLAKALHAAAKGQDTNASHADERKKAMREMYLKYSHNLPHRTAISAKPKDDNLSVILTGSTGSLGSYLLDELLSDPKIKHVYCFNRSADAAAKQKKASASRGLSTDFSRVTFEQTNPDKERFGIRDDLYPKLLTDVSYIIHNQWAVDFNMALPSFEPHIRGVRYLIDLSAAASKRPPILFTSTIDTTRNWIKEYPSIKTVPEKPIHNPAVPSFGGYGEGKYVGERLLEAASEVSGISANIVRSGQIAGPVEKTGGGVWNVQEWFPTIIKSSKHLGMLPDSIGSMDIVDWIPVDLLARVVIDLMHHDLAQPTVFTTVNHLVNPKHGSWRSLLPTVQRQLDPSPKVVPTQQWVEAVQKSASMPDADANKNPAIKLLDFYENMAAETRETCERSGTLKEMPSVTEDWMGKWMEQWRF</sequence>
<dbReference type="PANTHER" id="PTHR43439">
    <property type="entry name" value="PHENYLACETATE-COENZYME A LIGASE"/>
    <property type="match status" value="1"/>
</dbReference>
<dbReference type="Gene3D" id="3.40.50.720">
    <property type="entry name" value="NAD(P)-binding Rossmann-like Domain"/>
    <property type="match status" value="1"/>
</dbReference>
<dbReference type="PANTHER" id="PTHR43439:SF2">
    <property type="entry name" value="ENZYME, PUTATIVE (JCVI)-RELATED"/>
    <property type="match status" value="1"/>
</dbReference>
<evidence type="ECO:0000256" key="1">
    <source>
        <dbReference type="ARBA" id="ARBA00022450"/>
    </source>
</evidence>
<keyword evidence="5" id="KW-1185">Reference proteome</keyword>
<evidence type="ECO:0000259" key="3">
    <source>
        <dbReference type="PROSITE" id="PS50075"/>
    </source>
</evidence>
<dbReference type="InterPro" id="IPR013120">
    <property type="entry name" value="FAR_NAD-bd"/>
</dbReference>
<dbReference type="InterPro" id="IPR036736">
    <property type="entry name" value="ACP-like_sf"/>
</dbReference>
<dbReference type="InterPro" id="IPR051414">
    <property type="entry name" value="Adenylate-forming_Reductase"/>
</dbReference>